<comment type="similarity">
    <text evidence="2">Belongs to the RLP family.</text>
</comment>
<dbReference type="Pfam" id="PF00560">
    <property type="entry name" value="LRR_1"/>
    <property type="match status" value="2"/>
</dbReference>
<evidence type="ECO:0000256" key="9">
    <source>
        <dbReference type="ARBA" id="ARBA00023170"/>
    </source>
</evidence>
<evidence type="ECO:0000256" key="10">
    <source>
        <dbReference type="ARBA" id="ARBA00023180"/>
    </source>
</evidence>
<proteinExistence type="inferred from homology"/>
<evidence type="ECO:0000256" key="2">
    <source>
        <dbReference type="ARBA" id="ARBA00009592"/>
    </source>
</evidence>
<keyword evidence="7" id="KW-1133">Transmembrane helix</keyword>
<protein>
    <submittedName>
        <fullName evidence="11">Uncharacterized protein</fullName>
    </submittedName>
</protein>
<dbReference type="InterPro" id="IPR001611">
    <property type="entry name" value="Leu-rich_rpt"/>
</dbReference>
<evidence type="ECO:0000256" key="5">
    <source>
        <dbReference type="ARBA" id="ARBA00022729"/>
    </source>
</evidence>
<dbReference type="Gene3D" id="3.80.10.10">
    <property type="entry name" value="Ribonuclease Inhibitor"/>
    <property type="match status" value="3"/>
</dbReference>
<dbReference type="GO" id="GO:0016020">
    <property type="term" value="C:membrane"/>
    <property type="evidence" value="ECO:0007669"/>
    <property type="project" value="UniProtKB-SubCell"/>
</dbReference>
<evidence type="ECO:0000256" key="4">
    <source>
        <dbReference type="ARBA" id="ARBA00022692"/>
    </source>
</evidence>
<dbReference type="AlphaFoldDB" id="A0A8X7R583"/>
<dbReference type="Proteomes" id="UP000886595">
    <property type="component" value="Unassembled WGS sequence"/>
</dbReference>
<gene>
    <name evidence="11" type="ORF">Bca52824_051333</name>
</gene>
<dbReference type="PANTHER" id="PTHR48061:SF12">
    <property type="entry name" value="DISEASE RESISTANCE LIKE PROTEIN"/>
    <property type="match status" value="1"/>
</dbReference>
<comment type="subcellular location">
    <subcellularLocation>
        <location evidence="1">Membrane</location>
        <topology evidence="1">Single-pass type I membrane protein</topology>
    </subcellularLocation>
</comment>
<evidence type="ECO:0000256" key="6">
    <source>
        <dbReference type="ARBA" id="ARBA00022737"/>
    </source>
</evidence>
<reference evidence="11 12" key="1">
    <citation type="submission" date="2020-02" db="EMBL/GenBank/DDBJ databases">
        <authorList>
            <person name="Ma Q."/>
            <person name="Huang Y."/>
            <person name="Song X."/>
            <person name="Pei D."/>
        </authorList>
    </citation>
    <scope>NUCLEOTIDE SEQUENCE [LARGE SCALE GENOMIC DNA]</scope>
    <source>
        <strain evidence="11">Sxm20200214</strain>
        <tissue evidence="11">Leaf</tissue>
    </source>
</reference>
<dbReference type="InterPro" id="IPR046956">
    <property type="entry name" value="RLP23-like"/>
</dbReference>
<organism evidence="11 12">
    <name type="scientific">Brassica carinata</name>
    <name type="common">Ethiopian mustard</name>
    <name type="synonym">Abyssinian cabbage</name>
    <dbReference type="NCBI Taxonomy" id="52824"/>
    <lineage>
        <taxon>Eukaryota</taxon>
        <taxon>Viridiplantae</taxon>
        <taxon>Streptophyta</taxon>
        <taxon>Embryophyta</taxon>
        <taxon>Tracheophyta</taxon>
        <taxon>Spermatophyta</taxon>
        <taxon>Magnoliopsida</taxon>
        <taxon>eudicotyledons</taxon>
        <taxon>Gunneridae</taxon>
        <taxon>Pentapetalae</taxon>
        <taxon>rosids</taxon>
        <taxon>malvids</taxon>
        <taxon>Brassicales</taxon>
        <taxon>Brassicaceae</taxon>
        <taxon>Brassiceae</taxon>
        <taxon>Brassica</taxon>
    </lineage>
</organism>
<keyword evidence="6" id="KW-0677">Repeat</keyword>
<dbReference type="FunFam" id="3.80.10.10:FF:000041">
    <property type="entry name" value="LRR receptor-like serine/threonine-protein kinase ERECTA"/>
    <property type="match status" value="1"/>
</dbReference>
<keyword evidence="10" id="KW-0325">Glycoprotein</keyword>
<keyword evidence="3" id="KW-0433">Leucine-rich repeat</keyword>
<keyword evidence="5" id="KW-0732">Signal</keyword>
<dbReference type="PROSITE" id="PS51450">
    <property type="entry name" value="LRR"/>
    <property type="match status" value="1"/>
</dbReference>
<comment type="caution">
    <text evidence="11">The sequence shown here is derived from an EMBL/GenBank/DDBJ whole genome shotgun (WGS) entry which is preliminary data.</text>
</comment>
<keyword evidence="8" id="KW-0472">Membrane</keyword>
<dbReference type="SUPFAM" id="SSF52047">
    <property type="entry name" value="RNI-like"/>
    <property type="match status" value="1"/>
</dbReference>
<keyword evidence="4" id="KW-0812">Transmembrane</keyword>
<evidence type="ECO:0000256" key="8">
    <source>
        <dbReference type="ARBA" id="ARBA00023136"/>
    </source>
</evidence>
<dbReference type="PANTHER" id="PTHR48061">
    <property type="entry name" value="LEUCINE-RICH REPEAT RECEPTOR PROTEIN KINASE EMS1-LIKE-RELATED"/>
    <property type="match status" value="1"/>
</dbReference>
<dbReference type="OrthoDB" id="442066at2759"/>
<evidence type="ECO:0000256" key="7">
    <source>
        <dbReference type="ARBA" id="ARBA00022989"/>
    </source>
</evidence>
<dbReference type="EMBL" id="JAAMPC010000011">
    <property type="protein sequence ID" value="KAG2280113.1"/>
    <property type="molecule type" value="Genomic_DNA"/>
</dbReference>
<evidence type="ECO:0000313" key="12">
    <source>
        <dbReference type="Proteomes" id="UP000886595"/>
    </source>
</evidence>
<name>A0A8X7R583_BRACI</name>
<evidence type="ECO:0000256" key="3">
    <source>
        <dbReference type="ARBA" id="ARBA00022614"/>
    </source>
</evidence>
<keyword evidence="12" id="KW-1185">Reference proteome</keyword>
<sequence>MVKLCFHVSSISHFLCCVFVSSFFVKTLVSQPFPRPDQIEILLAFKNEFPILKYVKSFDGVVFDNDTGVVTKLDLLGACLSGTLRANSSLFRFHHLRYLDLSYNYFDSFSFLPELSKLTNLEVLDLSYMGLAGEISSSFSSLNRLTHLTLSGNELIGSFSPLFNLSRLSFLSLFDNHFSGNIHCSLLTMPFLSSLDLSHNHLTDSLEIMNCSSSSKLQLLDLTYLISKLTNLKELHLTSQNTTDPINFVSLGFKSFRVIGSFWKTYRSYMFLYMVNNMLKGEVPKWLWSMPSLNGLLLSGNSLNSFEGSPIVVLNSSLISLDLRSNDFRGSLPIISPGLAGSVPRCPTYSTQEAHSLRILDVSHNQIAGKLPINRIVDLFPFWLKDLPNLKVVVLRSNMFHGPIYSHQHPLSFPQLRMVDISRNKFTGRLPHDYFVTWSTPMIGTPREAREPLYIGDDYSYRYHAPSAPEEHHLKPPKREQVLNWKAVAMGYGPGVLFGQVLYSYKPVLFYKLFRL</sequence>
<accession>A0A8X7R583</accession>
<dbReference type="Pfam" id="PF13516">
    <property type="entry name" value="LRR_6"/>
    <property type="match status" value="2"/>
</dbReference>
<keyword evidence="9" id="KW-0675">Receptor</keyword>
<evidence type="ECO:0000313" key="11">
    <source>
        <dbReference type="EMBL" id="KAG2280113.1"/>
    </source>
</evidence>
<evidence type="ECO:0000256" key="1">
    <source>
        <dbReference type="ARBA" id="ARBA00004479"/>
    </source>
</evidence>
<dbReference type="InterPro" id="IPR032675">
    <property type="entry name" value="LRR_dom_sf"/>
</dbReference>